<feature type="domain" description="Amine oxidase" evidence="5">
    <location>
        <begin position="33"/>
        <end position="529"/>
    </location>
</feature>
<gene>
    <name evidence="6" type="ORF">SAMN05421773_106244</name>
</gene>
<dbReference type="EMBL" id="FOLM01000006">
    <property type="protein sequence ID" value="SFC84359.1"/>
    <property type="molecule type" value="Genomic_DNA"/>
</dbReference>
<evidence type="ECO:0000256" key="1">
    <source>
        <dbReference type="ARBA" id="ARBA00037217"/>
    </source>
</evidence>
<dbReference type="RefSeq" id="WP_093839100.1">
    <property type="nucleotide sequence ID" value="NZ_FOLM01000006.1"/>
</dbReference>
<evidence type="ECO:0000259" key="5">
    <source>
        <dbReference type="Pfam" id="PF01593"/>
    </source>
</evidence>
<evidence type="ECO:0000313" key="7">
    <source>
        <dbReference type="Proteomes" id="UP000199207"/>
    </source>
</evidence>
<evidence type="ECO:0000256" key="2">
    <source>
        <dbReference type="ARBA" id="ARBA00038825"/>
    </source>
</evidence>
<dbReference type="STRING" id="910347.SAMN05421773_106244"/>
<name>A0A1I1MG28_9ACTN</name>
<dbReference type="Gene3D" id="3.50.50.60">
    <property type="entry name" value="FAD/NAD(P)-binding domain"/>
    <property type="match status" value="2"/>
</dbReference>
<reference evidence="6 7" key="1">
    <citation type="submission" date="2016-10" db="EMBL/GenBank/DDBJ databases">
        <authorList>
            <person name="de Groot N.N."/>
        </authorList>
    </citation>
    <scope>NUCLEOTIDE SEQUENCE [LARGE SCALE GENOMIC DNA]</scope>
    <source>
        <strain evidence="6 7">CGMCC 4.5739</strain>
    </source>
</reference>
<feature type="compositionally biased region" description="Basic and acidic residues" evidence="4">
    <location>
        <begin position="566"/>
        <end position="579"/>
    </location>
</feature>
<protein>
    <recommendedName>
        <fullName evidence="3">Pyridine nucleotide-disulfide oxidoreductase domain-containing protein 2</fullName>
    </recommendedName>
</protein>
<feature type="region of interest" description="Disordered" evidence="4">
    <location>
        <begin position="557"/>
        <end position="579"/>
    </location>
</feature>
<sequence>MTPPAPAPAPVAAPAAASGADADAIVIGAGPNGLVAANILADAGWRVLVLEAEPVPGGSVRSDRGVHPDYVNDLFSSFYPLAAASPAFRAMRLERWGLRWSRARSVLANPLPDGRCAVLHQDATRTAAHLETFGHGDGDAYLRLAALWDRIGTEVMRALFTPFPPVRPAAALARRLHAAGGLRTLRMLALPARRLAEEEFHGPAAPLLLTGCGMHADFSPESLGGTGFGWLLLMLGHQHGWPVPRGGAQQLSDAMVRRLESLGSAVRCATPVTEVLVRHGRCLGVRTAGGEPLRARRAVLADVPAPALYGGLVGWEHLPSRLRDDIRRFQWDLATFKIDWALDGPIPWLADGAAGAGTVHLADGLDQLTRWAAQLARGLVPDRPFALLGQMTTADATRSPAGTESAWAYTHLPRHIRGDAGAAPGAPEIGPRWTEERREAMAERVEREVERRAPGFRDRITARRVLAPPDFRQRNRSLPLGALNGGTAQAHQQLVFRPVPGTGRPETPVAGLYLASASAHPGGGVHGACGANAARAALRAERPATRFLLGPALAAAQRLLQGGGPPRDDPPRDDPGKEN</sequence>
<comment type="subunit">
    <text evidence="2">Interacts with COX5B; this interaction may contribute to localize PYROXD2 to the inner face of the inner mitochondrial membrane.</text>
</comment>
<dbReference type="InterPro" id="IPR036188">
    <property type="entry name" value="FAD/NAD-bd_sf"/>
</dbReference>
<organism evidence="6 7">
    <name type="scientific">Streptomyces aidingensis</name>
    <dbReference type="NCBI Taxonomy" id="910347"/>
    <lineage>
        <taxon>Bacteria</taxon>
        <taxon>Bacillati</taxon>
        <taxon>Actinomycetota</taxon>
        <taxon>Actinomycetes</taxon>
        <taxon>Kitasatosporales</taxon>
        <taxon>Streptomycetaceae</taxon>
        <taxon>Streptomyces</taxon>
    </lineage>
</organism>
<dbReference type="GO" id="GO:0016491">
    <property type="term" value="F:oxidoreductase activity"/>
    <property type="evidence" value="ECO:0007669"/>
    <property type="project" value="InterPro"/>
</dbReference>
<evidence type="ECO:0000256" key="3">
    <source>
        <dbReference type="ARBA" id="ARBA00040298"/>
    </source>
</evidence>
<accession>A0A1I1MG28</accession>
<comment type="function">
    <text evidence="1">Probable oxidoreductase that may play a role as regulator of mitochondrial function.</text>
</comment>
<dbReference type="AlphaFoldDB" id="A0A1I1MG28"/>
<evidence type="ECO:0000313" key="6">
    <source>
        <dbReference type="EMBL" id="SFC84359.1"/>
    </source>
</evidence>
<dbReference type="Proteomes" id="UP000199207">
    <property type="component" value="Unassembled WGS sequence"/>
</dbReference>
<dbReference type="SUPFAM" id="SSF51905">
    <property type="entry name" value="FAD/NAD(P)-binding domain"/>
    <property type="match status" value="1"/>
</dbReference>
<keyword evidence="7" id="KW-1185">Reference proteome</keyword>
<evidence type="ECO:0000256" key="4">
    <source>
        <dbReference type="SAM" id="MobiDB-lite"/>
    </source>
</evidence>
<proteinExistence type="predicted"/>
<dbReference type="OrthoDB" id="833207at2"/>
<dbReference type="Pfam" id="PF01593">
    <property type="entry name" value="Amino_oxidase"/>
    <property type="match status" value="1"/>
</dbReference>
<dbReference type="InterPro" id="IPR002937">
    <property type="entry name" value="Amino_oxidase"/>
</dbReference>
<dbReference type="PANTHER" id="PTHR10668">
    <property type="entry name" value="PHYTOENE DEHYDROGENASE"/>
    <property type="match status" value="1"/>
</dbReference>
<dbReference type="PANTHER" id="PTHR10668:SF105">
    <property type="entry name" value="DEHYDROGENASE-RELATED"/>
    <property type="match status" value="1"/>
</dbReference>